<dbReference type="SUPFAM" id="SSF49899">
    <property type="entry name" value="Concanavalin A-like lectins/glucanases"/>
    <property type="match status" value="1"/>
</dbReference>
<comment type="caution">
    <text evidence="2">The sequence shown here is derived from an EMBL/GenBank/DDBJ whole genome shotgun (WGS) entry which is preliminary data.</text>
</comment>
<keyword evidence="3" id="KW-1185">Reference proteome</keyword>
<feature type="signal peptide" evidence="1">
    <location>
        <begin position="1"/>
        <end position="19"/>
    </location>
</feature>
<dbReference type="EMBL" id="JAUCBP010000007">
    <property type="protein sequence ID" value="MDM7860401.1"/>
    <property type="molecule type" value="Genomic_DNA"/>
</dbReference>
<dbReference type="Gene3D" id="2.60.120.200">
    <property type="match status" value="1"/>
</dbReference>
<dbReference type="RefSeq" id="WP_289364704.1">
    <property type="nucleotide sequence ID" value="NZ_JAUCBP010000007.1"/>
</dbReference>
<feature type="chain" id="PRO_5046823432" description="LamG domain-containing protein" evidence="1">
    <location>
        <begin position="20"/>
        <end position="236"/>
    </location>
</feature>
<evidence type="ECO:0000313" key="3">
    <source>
        <dbReference type="Proteomes" id="UP001234343"/>
    </source>
</evidence>
<evidence type="ECO:0000313" key="2">
    <source>
        <dbReference type="EMBL" id="MDM7860401.1"/>
    </source>
</evidence>
<accession>A0ABT7SW66</accession>
<name>A0ABT7SW66_9ALTE</name>
<evidence type="ECO:0000256" key="1">
    <source>
        <dbReference type="SAM" id="SignalP"/>
    </source>
</evidence>
<reference evidence="2 3" key="1">
    <citation type="submission" date="2023-06" db="EMBL/GenBank/DDBJ databases">
        <title>Alteromonas sp. ASW11-36 isolated from intertidal sand.</title>
        <authorList>
            <person name="Li Y."/>
        </authorList>
    </citation>
    <scope>NUCLEOTIDE SEQUENCE [LARGE SCALE GENOMIC DNA]</scope>
    <source>
        <strain evidence="2 3">ASW11-36</strain>
    </source>
</reference>
<sequence length="236" mass="25293">MRYIPVLLILSFISLNASAALIHSYTFDGSSVVDSTGSVDGTLLGGATVSGGTLNLDGIDDLVQLDGAIIPLLGSSFSVLIDAQQLSPQSALFVELISQGFSGGGFYIGHDRNRDIRLGDTILNTSLKFPSDNKFHSFALTTGDSFTRFYIDTQLVYTANYNIGPSAGGSDTRFGAQFAPFGEFFHGKLDNIFIYNEVLSLEEIKEIQGANEVPAPQTIGLLLIGFACLFARKIKS</sequence>
<organism evidence="2 3">
    <name type="scientific">Alteromonas arenosi</name>
    <dbReference type="NCBI Taxonomy" id="3055817"/>
    <lineage>
        <taxon>Bacteria</taxon>
        <taxon>Pseudomonadati</taxon>
        <taxon>Pseudomonadota</taxon>
        <taxon>Gammaproteobacteria</taxon>
        <taxon>Alteromonadales</taxon>
        <taxon>Alteromonadaceae</taxon>
        <taxon>Alteromonas/Salinimonas group</taxon>
        <taxon>Alteromonas</taxon>
    </lineage>
</organism>
<dbReference type="InterPro" id="IPR013320">
    <property type="entry name" value="ConA-like_dom_sf"/>
</dbReference>
<keyword evidence="1" id="KW-0732">Signal</keyword>
<dbReference type="Proteomes" id="UP001234343">
    <property type="component" value="Unassembled WGS sequence"/>
</dbReference>
<dbReference type="Pfam" id="PF13385">
    <property type="entry name" value="Laminin_G_3"/>
    <property type="match status" value="1"/>
</dbReference>
<protein>
    <recommendedName>
        <fullName evidence="4">LamG domain-containing protein</fullName>
    </recommendedName>
</protein>
<evidence type="ECO:0008006" key="4">
    <source>
        <dbReference type="Google" id="ProtNLM"/>
    </source>
</evidence>
<gene>
    <name evidence="2" type="ORF">QTP81_07315</name>
</gene>
<proteinExistence type="predicted"/>